<dbReference type="InterPro" id="IPR008949">
    <property type="entry name" value="Isoprenoid_synthase_dom_sf"/>
</dbReference>
<dbReference type="GO" id="GO:0016102">
    <property type="term" value="P:diterpenoid biosynthetic process"/>
    <property type="evidence" value="ECO:0007669"/>
    <property type="project" value="TreeGrafter"/>
</dbReference>
<proteinExistence type="predicted"/>
<dbReference type="Gene3D" id="1.50.10.130">
    <property type="entry name" value="Terpene synthase, N-terminal domain"/>
    <property type="match status" value="2"/>
</dbReference>
<evidence type="ECO:0000256" key="2">
    <source>
        <dbReference type="ARBA" id="ARBA00022723"/>
    </source>
</evidence>
<dbReference type="GO" id="GO:0000287">
    <property type="term" value="F:magnesium ion binding"/>
    <property type="evidence" value="ECO:0007669"/>
    <property type="project" value="InterPro"/>
</dbReference>
<keyword evidence="3" id="KW-0460">Magnesium</keyword>
<dbReference type="InterPro" id="IPR008930">
    <property type="entry name" value="Terpenoid_cyclase/PrenylTrfase"/>
</dbReference>
<evidence type="ECO:0000313" key="7">
    <source>
        <dbReference type="EMBL" id="VFU33315.1"/>
    </source>
</evidence>
<feature type="domain" description="Terpene synthase metal-binding" evidence="6">
    <location>
        <begin position="881"/>
        <end position="1027"/>
    </location>
</feature>
<gene>
    <name evidence="7" type="ORF">SVIM_LOCUS151584</name>
</gene>
<dbReference type="Gene3D" id="1.50.10.160">
    <property type="match status" value="1"/>
</dbReference>
<evidence type="ECO:0008006" key="8">
    <source>
        <dbReference type="Google" id="ProtNLM"/>
    </source>
</evidence>
<dbReference type="FunFam" id="1.10.600.10:FF:000036">
    <property type="entry name" value="cis-abienol synthase, chloroplastic"/>
    <property type="match status" value="1"/>
</dbReference>
<evidence type="ECO:0000256" key="3">
    <source>
        <dbReference type="ARBA" id="ARBA00022842"/>
    </source>
</evidence>
<evidence type="ECO:0000259" key="5">
    <source>
        <dbReference type="Pfam" id="PF01397"/>
    </source>
</evidence>
<reference evidence="7" key="1">
    <citation type="submission" date="2019-03" db="EMBL/GenBank/DDBJ databases">
        <authorList>
            <person name="Mank J."/>
            <person name="Almeida P."/>
        </authorList>
    </citation>
    <scope>NUCLEOTIDE SEQUENCE</scope>
    <source>
        <strain evidence="7">78183</strain>
    </source>
</reference>
<dbReference type="Gene3D" id="1.10.600.10">
    <property type="entry name" value="Farnesyl Diphosphate Synthase"/>
    <property type="match status" value="1"/>
</dbReference>
<dbReference type="InterPro" id="IPR036965">
    <property type="entry name" value="Terpene_synth_N_sf"/>
</dbReference>
<dbReference type="GO" id="GO:0010333">
    <property type="term" value="F:terpene synthase activity"/>
    <property type="evidence" value="ECO:0007669"/>
    <property type="project" value="InterPro"/>
</dbReference>
<dbReference type="PANTHER" id="PTHR31739">
    <property type="entry name" value="ENT-COPALYL DIPHOSPHATE SYNTHASE, CHLOROPLASTIC"/>
    <property type="match status" value="1"/>
</dbReference>
<dbReference type="FunFam" id="1.50.10.130:FF:000002">
    <property type="entry name" value="Ent-copalyl diphosphate synthase, chloroplastic"/>
    <property type="match status" value="1"/>
</dbReference>
<evidence type="ECO:0000256" key="1">
    <source>
        <dbReference type="ARBA" id="ARBA00001946"/>
    </source>
</evidence>
<dbReference type="SUPFAM" id="SSF48576">
    <property type="entry name" value="Terpenoid synthases"/>
    <property type="match status" value="2"/>
</dbReference>
<name>A0A6N2KXI0_SALVM</name>
<feature type="domain" description="Terpene synthase N-terminal" evidence="5">
    <location>
        <begin position="545"/>
        <end position="741"/>
    </location>
</feature>
<dbReference type="PANTHER" id="PTHR31739:SF25">
    <property type="entry name" value="(E,E)-GERANYLLINALOOL SYNTHASE"/>
    <property type="match status" value="1"/>
</dbReference>
<evidence type="ECO:0000259" key="6">
    <source>
        <dbReference type="Pfam" id="PF03936"/>
    </source>
</evidence>
<dbReference type="InterPro" id="IPR001906">
    <property type="entry name" value="Terpene_synth_N"/>
</dbReference>
<comment type="cofactor">
    <cofactor evidence="1">
        <name>Mg(2+)</name>
        <dbReference type="ChEBI" id="CHEBI:18420"/>
    </cofactor>
</comment>
<sequence length="1296" mass="149533">MLEYLQALAQRSTNGVNLNICEAVPQTYPMDEELLKLCMVNQLQRLGLAEHFEQEIEGLLEKVYRNYMNRESRPKWSNSMAAQLYKDSLAFCLLRMHGFRVSPCMMALNKQIFFFTERSQDQIERNHEYFSSVILNVYRATDLMFPGDHVLEEARSFSRKLLEKAISMANKDQHTVPFPSFQSVWSETFASWFTEARWSKTGFIPAAEEYLETGMISVASHTLVLPASCFLNPSIPNYKLNPAQYESITTLLMVISRLLNDIQGYKKEQKEGKTNFVLLHLKENPEADIEDSIAYTREILERKKKELLEHVLMDGLYDFSKPCRHLHLSCVKVFQMFYDSSNRYDSNTEMFHDIQKAFYMPIDIGAPKPLPLQSGSKKSYPTIAVNYHFDQRYKNRNIRLTANSLVSQPLSGNPYMKMPMAPKFKLCFIIRSGEKTTEQVSAAIVLLVYSMAFIEANAEKLIGEIYGCNCPRWFAIVFPAMVEMAQISGLEIISPDRKTRWVMDIFYKRERILEREELVDKNHYPPLLSYLEALPALCNFDQEDVHKHLHADGSLFQSPSATARAFMATGNKDCLNYLRALAQRSTNGVPQTYPMDEELLKLCMVNQLQRLGLAEHFEQEIEGLLEKVYRNYMNRESRPKWSNSMAAQLYKDSLAFCLLRMHGFRGCFVEEVQSQIERNHEYFSSVILNVYRATDLMFPGDHVLEEARSFSRKLLEKDISMANKDQHSVPFPSFQSVIKHELRFPWMARLDHLEHRMWMEEKNNSGLWMGKTCFHRVSWLQNDKLKQLAAQNYEVRQTIYRSELEELTRWSKSWGLSDMGFGREKTAYCYFAVAASTPVPHDYEIRMMVAKSAIVITVADDFYDMEGSLDDLEKITDAVQSLVNELARKYFRKHGTDITNSLRDIWSETFASWFTEAKWSKTGFIPAAEEYLETGMVSIASHTLVLPASCFLNPSIPIYKLNPAQYERITELLMVIPRLLNDIQSYKKEQKEGKTNFVLLHLKENPEADIEDSIAYTREILEKKTKELLEHALMDGSNDFSKPCRHLHLSCVKVFQMFFDSSNRYDSNTEMFHDIQKAFYIPVEIGAPKPLPLHSGSKKRYPTVAANYHFDQRCKNRNIRLAANSLVPQPLSGNPCMKMTMAPKFKLCFIGSPRRKAEKNASESLGLNIGTACPAPLNVANDLAILKSFTFLDEGLYMICVNLPSELAESPIQTERDSMHSPPNLSSLQHHLFQDFPTKRSKKKGNSLNKYYRETGKSCINLFTRPYQNALEVDVKGRIIILVNCELSKLRDILSC</sequence>
<dbReference type="EMBL" id="CAADRP010000890">
    <property type="protein sequence ID" value="VFU33315.1"/>
    <property type="molecule type" value="Genomic_DNA"/>
</dbReference>
<accession>A0A6N2KXI0</accession>
<protein>
    <recommendedName>
        <fullName evidence="8">(+)-delta-cadinene synthase</fullName>
    </recommendedName>
</protein>
<keyword evidence="4" id="KW-0456">Lyase</keyword>
<dbReference type="InterPro" id="IPR005630">
    <property type="entry name" value="Terpene_synthase_metal-bd"/>
</dbReference>
<dbReference type="InterPro" id="IPR050148">
    <property type="entry name" value="Terpene_synthase-like"/>
</dbReference>
<dbReference type="Pfam" id="PF03936">
    <property type="entry name" value="Terpene_synth_C"/>
    <property type="match status" value="1"/>
</dbReference>
<dbReference type="SFLD" id="SFLDG01014">
    <property type="entry name" value="Terpene_Cyclase_Like_1_N-term"/>
    <property type="match status" value="1"/>
</dbReference>
<dbReference type="Pfam" id="PF01397">
    <property type="entry name" value="Terpene_synth"/>
    <property type="match status" value="2"/>
</dbReference>
<feature type="domain" description="Terpene synthase N-terminal" evidence="5">
    <location>
        <begin position="19"/>
        <end position="172"/>
    </location>
</feature>
<dbReference type="SUPFAM" id="SSF48239">
    <property type="entry name" value="Terpenoid cyclases/Protein prenyltransferases"/>
    <property type="match status" value="2"/>
</dbReference>
<evidence type="ECO:0000256" key="4">
    <source>
        <dbReference type="ARBA" id="ARBA00023239"/>
    </source>
</evidence>
<organism evidence="7">
    <name type="scientific">Salix viminalis</name>
    <name type="common">Common osier</name>
    <name type="synonym">Basket willow</name>
    <dbReference type="NCBI Taxonomy" id="40686"/>
    <lineage>
        <taxon>Eukaryota</taxon>
        <taxon>Viridiplantae</taxon>
        <taxon>Streptophyta</taxon>
        <taxon>Embryophyta</taxon>
        <taxon>Tracheophyta</taxon>
        <taxon>Spermatophyta</taxon>
        <taxon>Magnoliopsida</taxon>
        <taxon>eudicotyledons</taxon>
        <taxon>Gunneridae</taxon>
        <taxon>Pentapetalae</taxon>
        <taxon>rosids</taxon>
        <taxon>fabids</taxon>
        <taxon>Malpighiales</taxon>
        <taxon>Salicaceae</taxon>
        <taxon>Saliceae</taxon>
        <taxon>Salix</taxon>
    </lineage>
</organism>
<keyword evidence="2" id="KW-0479">Metal-binding</keyword>